<keyword evidence="1" id="KW-1133">Transmembrane helix</keyword>
<name>A0A6G1SPU1_9ACAR</name>
<feature type="transmembrane region" description="Helical" evidence="1">
    <location>
        <begin position="492"/>
        <end position="515"/>
    </location>
</feature>
<sequence>MVKPIVVSSDQRRAAQQLHCTTNTCATMGEPIKSTKITSIRRRLIIRRIPQTPSAKLSATITNTTQTTSIILAMFLWPIISGLLFSNAQYSSPLLGSQTGSTNTFCDSSRLYRCQQDIVKDIQLVSTNAASIQYPISQGPPYSPAAKLREQQQRLASPGTCRLVRSNLDCLLLTTPACYENGLQTATQTSDLALRAKRFLEQYQCNEPDTTWQVTFCYRSPEIKNCEDRYGFTAFSSGPLLINSTTCLAYQAFKYCVESHLRLNCKVHEIDMANEYLIDRAGDLAWRCPANSSANLSGGQYGSPAAYNNPYALNNGLGGKLLSPSSYSGSQYEQRPIPTYVGSSQTNGVSLFSGTVRDQPWERFRNPYDDTRFGISRLPTTGGSGDVFDRLVAGGGFDSDTSDCPVKAAPYARECEDTLIEQQRLARDSRDGFELQRRICCSLHQYRDCISRVVLDRCADSSPAAVEILMGARRREMIITCRNYNRDLCSGAISSVLLNPMLLVLASLIASYMALNKPRQLV</sequence>
<keyword evidence="1" id="KW-0472">Membrane</keyword>
<reference evidence="2" key="1">
    <citation type="submission" date="2018-10" db="EMBL/GenBank/DDBJ databases">
        <title>Transcriptome assembly of Aceria tosichella (Wheat curl mite) Type 2.</title>
        <authorList>
            <person name="Scully E.D."/>
            <person name="Geib S.M."/>
            <person name="Palmer N.A."/>
            <person name="Gupta A.K."/>
            <person name="Sarath G."/>
            <person name="Tatineni S."/>
        </authorList>
    </citation>
    <scope>NUCLEOTIDE SEQUENCE</scope>
    <source>
        <strain evidence="2">LincolnNE</strain>
    </source>
</reference>
<dbReference type="AlphaFoldDB" id="A0A6G1SPU1"/>
<protein>
    <submittedName>
        <fullName evidence="2">Uncharacterized protein</fullName>
    </submittedName>
</protein>
<proteinExistence type="predicted"/>
<gene>
    <name evidence="2" type="ORF">g.17932</name>
</gene>
<evidence type="ECO:0000256" key="1">
    <source>
        <dbReference type="SAM" id="Phobius"/>
    </source>
</evidence>
<organism evidence="2">
    <name type="scientific">Aceria tosichella</name>
    <name type="common">wheat curl mite</name>
    <dbReference type="NCBI Taxonomy" id="561515"/>
    <lineage>
        <taxon>Eukaryota</taxon>
        <taxon>Metazoa</taxon>
        <taxon>Ecdysozoa</taxon>
        <taxon>Arthropoda</taxon>
        <taxon>Chelicerata</taxon>
        <taxon>Arachnida</taxon>
        <taxon>Acari</taxon>
        <taxon>Acariformes</taxon>
        <taxon>Trombidiformes</taxon>
        <taxon>Prostigmata</taxon>
        <taxon>Eupodina</taxon>
        <taxon>Eriophyoidea</taxon>
        <taxon>Eriophyidae</taxon>
        <taxon>Eriophyinae</taxon>
        <taxon>Aceriini</taxon>
        <taxon>Aceria</taxon>
    </lineage>
</organism>
<dbReference type="EMBL" id="GGYP01007142">
    <property type="protein sequence ID" value="MDE51913.1"/>
    <property type="molecule type" value="Transcribed_RNA"/>
</dbReference>
<evidence type="ECO:0000313" key="2">
    <source>
        <dbReference type="EMBL" id="MDE51913.1"/>
    </source>
</evidence>
<accession>A0A6G1SPU1</accession>
<keyword evidence="1" id="KW-0812">Transmembrane</keyword>